<evidence type="ECO:0000313" key="2">
    <source>
        <dbReference type="Proteomes" id="UP001176961"/>
    </source>
</evidence>
<proteinExistence type="predicted"/>
<evidence type="ECO:0000313" key="1">
    <source>
        <dbReference type="EMBL" id="CAJ0597426.1"/>
    </source>
</evidence>
<dbReference type="Proteomes" id="UP001176961">
    <property type="component" value="Unassembled WGS sequence"/>
</dbReference>
<protein>
    <submittedName>
        <fullName evidence="1">Uncharacterized protein</fullName>
    </submittedName>
</protein>
<reference evidence="1" key="1">
    <citation type="submission" date="2023-07" db="EMBL/GenBank/DDBJ databases">
        <authorList>
            <consortium name="CYATHOMIX"/>
        </authorList>
    </citation>
    <scope>NUCLEOTIDE SEQUENCE</scope>
    <source>
        <strain evidence="1">N/A</strain>
    </source>
</reference>
<organism evidence="1 2">
    <name type="scientific">Cylicocyclus nassatus</name>
    <name type="common">Nematode worm</name>
    <dbReference type="NCBI Taxonomy" id="53992"/>
    <lineage>
        <taxon>Eukaryota</taxon>
        <taxon>Metazoa</taxon>
        <taxon>Ecdysozoa</taxon>
        <taxon>Nematoda</taxon>
        <taxon>Chromadorea</taxon>
        <taxon>Rhabditida</taxon>
        <taxon>Rhabditina</taxon>
        <taxon>Rhabditomorpha</taxon>
        <taxon>Strongyloidea</taxon>
        <taxon>Strongylidae</taxon>
        <taxon>Cylicocyclus</taxon>
    </lineage>
</organism>
<gene>
    <name evidence="1" type="ORF">CYNAS_LOCUS9409</name>
</gene>
<comment type="caution">
    <text evidence="1">The sequence shown here is derived from an EMBL/GenBank/DDBJ whole genome shotgun (WGS) entry which is preliminary data.</text>
</comment>
<sequence>MTSWLHFRIADSEIREQIVCKEPEVGAAKLIQRFHFIGYNVDQLICLESSLPASNFSYLLQRNSKSVLLQWVDRTVRESQGGLEMLMIAILVTCVCTSSAAFDYWRLLQRFKPIEKILKYPYVVHAEIENIGLHSVAIKTLKVLKQAIKHQQFIFTTYVPTPYKKGRVDVNLTVGLDYLLGVFESLRFASACRQVFSK</sequence>
<keyword evidence="2" id="KW-1185">Reference proteome</keyword>
<dbReference type="EMBL" id="CATQJL010000223">
    <property type="protein sequence ID" value="CAJ0597426.1"/>
    <property type="molecule type" value="Genomic_DNA"/>
</dbReference>
<accession>A0AA36M4F4</accession>
<dbReference type="AlphaFoldDB" id="A0AA36M4F4"/>
<name>A0AA36M4F4_CYLNA</name>